<dbReference type="OrthoDB" id="7668193at2759"/>
<comment type="function">
    <text evidence="3">Component of the ASTRA complex involved in chromatin remodeling.</text>
</comment>
<evidence type="ECO:0000256" key="8">
    <source>
        <dbReference type="SAM" id="MobiDB-lite"/>
    </source>
</evidence>
<dbReference type="PANTHER" id="PTHR19854:SF1">
    <property type="entry name" value="GUANINE NUCLEOTIDE-BINDING PROTEIN SUBUNIT BETA-LIKE PROTEIN 1"/>
    <property type="match status" value="1"/>
</dbReference>
<evidence type="ECO:0000313" key="9">
    <source>
        <dbReference type="EMBL" id="RPB27227.1"/>
    </source>
</evidence>
<evidence type="ECO:0000256" key="1">
    <source>
        <dbReference type="ARBA" id="ARBA00022574"/>
    </source>
</evidence>
<dbReference type="PROSITE" id="PS00678">
    <property type="entry name" value="WD_REPEATS_1"/>
    <property type="match status" value="1"/>
</dbReference>
<comment type="similarity">
    <text evidence="4">Belongs to the WD repeat ASA1 family.</text>
</comment>
<dbReference type="InParanoid" id="A0A3N4LWI6"/>
<keyword evidence="1 7" id="KW-0853">WD repeat</keyword>
<dbReference type="InterPro" id="IPR001680">
    <property type="entry name" value="WD40_rpt"/>
</dbReference>
<accession>A0A3N4LWI6</accession>
<organism evidence="9 10">
    <name type="scientific">Terfezia boudieri ATCC MYA-4762</name>
    <dbReference type="NCBI Taxonomy" id="1051890"/>
    <lineage>
        <taxon>Eukaryota</taxon>
        <taxon>Fungi</taxon>
        <taxon>Dikarya</taxon>
        <taxon>Ascomycota</taxon>
        <taxon>Pezizomycotina</taxon>
        <taxon>Pezizomycetes</taxon>
        <taxon>Pezizales</taxon>
        <taxon>Pezizaceae</taxon>
        <taxon>Terfezia</taxon>
    </lineage>
</organism>
<proteinExistence type="inferred from homology"/>
<dbReference type="InterPro" id="IPR019775">
    <property type="entry name" value="WD40_repeat_CS"/>
</dbReference>
<protein>
    <recommendedName>
        <fullName evidence="6">ASTRA-associated protein 1</fullName>
    </recommendedName>
</protein>
<evidence type="ECO:0000256" key="4">
    <source>
        <dbReference type="ARBA" id="ARBA00037931"/>
    </source>
</evidence>
<dbReference type="InterPro" id="IPR036322">
    <property type="entry name" value="WD40_repeat_dom_sf"/>
</dbReference>
<evidence type="ECO:0000256" key="6">
    <source>
        <dbReference type="ARBA" id="ARBA00040563"/>
    </source>
</evidence>
<comment type="subunit">
    <text evidence="5">Component of the ASTRA chromatin remodeling machinery complex.</text>
</comment>
<feature type="repeat" description="WD" evidence="7">
    <location>
        <begin position="19"/>
        <end position="60"/>
    </location>
</feature>
<dbReference type="AlphaFoldDB" id="A0A3N4LWI6"/>
<dbReference type="Pfam" id="PF00400">
    <property type="entry name" value="WD40"/>
    <property type="match status" value="2"/>
</dbReference>
<gene>
    <name evidence="9" type="ORF">L211DRAFT_780005</name>
</gene>
<dbReference type="SMART" id="SM00320">
    <property type="entry name" value="WD40"/>
    <property type="match status" value="5"/>
</dbReference>
<sequence length="438" mass="47714">MGSGREDSSHPPPLPLYVLRGHLAQINVVHFLRSNSRLLTGDAEGWVIMWKISSRRPLVVWRPHENAILGLREWGEDKVITHGRDNKLYAWKLGTADESGLSTTLPVETRSSAGGQSHRAPWLLHSMDTNSLNFCSFAMCYEHRGASANTLAPLVGVGEGDRSSADSILIALPSALDSDSIDIMQLPSGNRLYSSIGMAKTTPTEMRHGLIVTGMAMSISLFHHSPDSNFLMLAAGFESGHVCLFGQDTSSVNHSVSPWQSLYVHKAHSQPVLSIATLSSTTSPFIRNYIFSSSADSVIAKHYIPHPPTDDTPSEATAKPPKTVTTHHTGQQSLVVRSDGKILATSGWDGKVRIYSTKSLKELAVLKWHKDGCYAVDFGYVGGTEGVAGGDSVDMQLQKRETSVTGMTVSAAREKREQERHWIAAGGKDGKVTLWEVY</sequence>
<dbReference type="PROSITE" id="PS50082">
    <property type="entry name" value="WD_REPEATS_2"/>
    <property type="match status" value="3"/>
</dbReference>
<evidence type="ECO:0000256" key="7">
    <source>
        <dbReference type="PROSITE-ProRule" id="PRU00221"/>
    </source>
</evidence>
<keyword evidence="2" id="KW-0677">Repeat</keyword>
<feature type="repeat" description="WD" evidence="7">
    <location>
        <begin position="324"/>
        <end position="365"/>
    </location>
</feature>
<dbReference type="EMBL" id="ML121532">
    <property type="protein sequence ID" value="RPB27227.1"/>
    <property type="molecule type" value="Genomic_DNA"/>
</dbReference>
<reference evidence="9 10" key="1">
    <citation type="journal article" date="2018" name="Nat. Ecol. Evol.">
        <title>Pezizomycetes genomes reveal the molecular basis of ectomycorrhizal truffle lifestyle.</title>
        <authorList>
            <person name="Murat C."/>
            <person name="Payen T."/>
            <person name="Noel B."/>
            <person name="Kuo A."/>
            <person name="Morin E."/>
            <person name="Chen J."/>
            <person name="Kohler A."/>
            <person name="Krizsan K."/>
            <person name="Balestrini R."/>
            <person name="Da Silva C."/>
            <person name="Montanini B."/>
            <person name="Hainaut M."/>
            <person name="Levati E."/>
            <person name="Barry K.W."/>
            <person name="Belfiori B."/>
            <person name="Cichocki N."/>
            <person name="Clum A."/>
            <person name="Dockter R.B."/>
            <person name="Fauchery L."/>
            <person name="Guy J."/>
            <person name="Iotti M."/>
            <person name="Le Tacon F."/>
            <person name="Lindquist E.A."/>
            <person name="Lipzen A."/>
            <person name="Malagnac F."/>
            <person name="Mello A."/>
            <person name="Molinier V."/>
            <person name="Miyauchi S."/>
            <person name="Poulain J."/>
            <person name="Riccioni C."/>
            <person name="Rubini A."/>
            <person name="Sitrit Y."/>
            <person name="Splivallo R."/>
            <person name="Traeger S."/>
            <person name="Wang M."/>
            <person name="Zifcakova L."/>
            <person name="Wipf D."/>
            <person name="Zambonelli A."/>
            <person name="Paolocci F."/>
            <person name="Nowrousian M."/>
            <person name="Ottonello S."/>
            <person name="Baldrian P."/>
            <person name="Spatafora J.W."/>
            <person name="Henrissat B."/>
            <person name="Nagy L.G."/>
            <person name="Aury J.M."/>
            <person name="Wincker P."/>
            <person name="Grigoriev I.V."/>
            <person name="Bonfante P."/>
            <person name="Martin F.M."/>
        </authorList>
    </citation>
    <scope>NUCLEOTIDE SEQUENCE [LARGE SCALE GENOMIC DNA]</scope>
    <source>
        <strain evidence="9 10">ATCC MYA-4762</strain>
    </source>
</reference>
<dbReference type="STRING" id="1051890.A0A3N4LWI6"/>
<dbReference type="PANTHER" id="PTHR19854">
    <property type="entry name" value="TRANSDUCIN BETA-LIKE 3"/>
    <property type="match status" value="1"/>
</dbReference>
<dbReference type="Gene3D" id="2.130.10.10">
    <property type="entry name" value="YVTN repeat-like/Quinoprotein amine dehydrogenase"/>
    <property type="match status" value="2"/>
</dbReference>
<dbReference type="InterPro" id="IPR015943">
    <property type="entry name" value="WD40/YVTN_repeat-like_dom_sf"/>
</dbReference>
<evidence type="ECO:0000256" key="2">
    <source>
        <dbReference type="ARBA" id="ARBA00022737"/>
    </source>
</evidence>
<keyword evidence="10" id="KW-1185">Reference proteome</keyword>
<name>A0A3N4LWI6_9PEZI</name>
<dbReference type="SUPFAM" id="SSF50978">
    <property type="entry name" value="WD40 repeat-like"/>
    <property type="match status" value="1"/>
</dbReference>
<evidence type="ECO:0000256" key="5">
    <source>
        <dbReference type="ARBA" id="ARBA00038749"/>
    </source>
</evidence>
<dbReference type="Proteomes" id="UP000267821">
    <property type="component" value="Unassembled WGS sequence"/>
</dbReference>
<feature type="repeat" description="WD" evidence="7">
    <location>
        <begin position="423"/>
        <end position="438"/>
    </location>
</feature>
<evidence type="ECO:0000256" key="3">
    <source>
        <dbReference type="ARBA" id="ARBA00037338"/>
    </source>
</evidence>
<dbReference type="FunCoup" id="A0A3N4LWI6">
    <property type="interactions" value="45"/>
</dbReference>
<evidence type="ECO:0000313" key="10">
    <source>
        <dbReference type="Proteomes" id="UP000267821"/>
    </source>
</evidence>
<feature type="region of interest" description="Disordered" evidence="8">
    <location>
        <begin position="305"/>
        <end position="326"/>
    </location>
</feature>